<dbReference type="AlphaFoldDB" id="A0A482XNV7"/>
<gene>
    <name evidence="2" type="ORF">LSTR_LSTR004478</name>
</gene>
<organism evidence="2 3">
    <name type="scientific">Laodelphax striatellus</name>
    <name type="common">Small brown planthopper</name>
    <name type="synonym">Delphax striatella</name>
    <dbReference type="NCBI Taxonomy" id="195883"/>
    <lineage>
        <taxon>Eukaryota</taxon>
        <taxon>Metazoa</taxon>
        <taxon>Ecdysozoa</taxon>
        <taxon>Arthropoda</taxon>
        <taxon>Hexapoda</taxon>
        <taxon>Insecta</taxon>
        <taxon>Pterygota</taxon>
        <taxon>Neoptera</taxon>
        <taxon>Paraneoptera</taxon>
        <taxon>Hemiptera</taxon>
        <taxon>Auchenorrhyncha</taxon>
        <taxon>Fulgoroidea</taxon>
        <taxon>Delphacidae</taxon>
        <taxon>Criomorphinae</taxon>
        <taxon>Laodelphax</taxon>
    </lineage>
</organism>
<feature type="region of interest" description="Disordered" evidence="1">
    <location>
        <begin position="52"/>
        <end position="74"/>
    </location>
</feature>
<reference evidence="2 3" key="1">
    <citation type="journal article" date="2017" name="Gigascience">
        <title>Genome sequence of the small brown planthopper, Laodelphax striatellus.</title>
        <authorList>
            <person name="Zhu J."/>
            <person name="Jiang F."/>
            <person name="Wang X."/>
            <person name="Yang P."/>
            <person name="Bao Y."/>
            <person name="Zhao W."/>
            <person name="Wang W."/>
            <person name="Lu H."/>
            <person name="Wang Q."/>
            <person name="Cui N."/>
            <person name="Li J."/>
            <person name="Chen X."/>
            <person name="Luo L."/>
            <person name="Yu J."/>
            <person name="Kang L."/>
            <person name="Cui F."/>
        </authorList>
    </citation>
    <scope>NUCLEOTIDE SEQUENCE [LARGE SCALE GENOMIC DNA]</scope>
    <source>
        <strain evidence="2">Lst14</strain>
    </source>
</reference>
<evidence type="ECO:0000313" key="2">
    <source>
        <dbReference type="EMBL" id="RZF47078.1"/>
    </source>
</evidence>
<keyword evidence="3" id="KW-1185">Reference proteome</keyword>
<accession>A0A482XNV7</accession>
<dbReference type="InParanoid" id="A0A482XNV7"/>
<comment type="caution">
    <text evidence="2">The sequence shown here is derived from an EMBL/GenBank/DDBJ whole genome shotgun (WGS) entry which is preliminary data.</text>
</comment>
<dbReference type="Proteomes" id="UP000291343">
    <property type="component" value="Unassembled WGS sequence"/>
</dbReference>
<dbReference type="EMBL" id="QKKF02004804">
    <property type="protein sequence ID" value="RZF47078.1"/>
    <property type="molecule type" value="Genomic_DNA"/>
</dbReference>
<proteinExistence type="predicted"/>
<protein>
    <submittedName>
        <fullName evidence="2">Uncharacterized protein</fullName>
    </submittedName>
</protein>
<evidence type="ECO:0000313" key="3">
    <source>
        <dbReference type="Proteomes" id="UP000291343"/>
    </source>
</evidence>
<feature type="region of interest" description="Disordered" evidence="1">
    <location>
        <begin position="8"/>
        <end position="27"/>
    </location>
</feature>
<sequence>MCLVKELRNPERHQVSGGEGNCSTRRDNSEKLVQGGGVDAIGSAVALAVARGGHSVPPASPPPPQCSSRSCQGHLQGQRHLQGHAILLQGQGNRFQEHLLQGHGHLIQGHLQGQGRLVQGQVGGMSHADTGGSFTLEAVTQADVDQVTLILNIANDGVVGVACQPDTLLGDHIVCSWRYKPQLCPPPPSTPLVRGNLGDFGLWQSSNLGLWDQRRSPNCPVTLIAELSGLQPFTPTTLKGGKECQRSFQTFGIAVILCSEIRSQIAS</sequence>
<evidence type="ECO:0000256" key="1">
    <source>
        <dbReference type="SAM" id="MobiDB-lite"/>
    </source>
</evidence>
<name>A0A482XNV7_LAOST</name>